<evidence type="ECO:0000313" key="3">
    <source>
        <dbReference type="Proteomes" id="UP001054902"/>
    </source>
</evidence>
<organism evidence="2 3">
    <name type="scientific">Chaetoceros tenuissimus</name>
    <dbReference type="NCBI Taxonomy" id="426638"/>
    <lineage>
        <taxon>Eukaryota</taxon>
        <taxon>Sar</taxon>
        <taxon>Stramenopiles</taxon>
        <taxon>Ochrophyta</taxon>
        <taxon>Bacillariophyta</taxon>
        <taxon>Coscinodiscophyceae</taxon>
        <taxon>Chaetocerotophycidae</taxon>
        <taxon>Chaetocerotales</taxon>
        <taxon>Chaetocerotaceae</taxon>
        <taxon>Chaetoceros</taxon>
    </lineage>
</organism>
<protein>
    <submittedName>
        <fullName evidence="2">Uncharacterized protein</fullName>
    </submittedName>
</protein>
<evidence type="ECO:0000256" key="1">
    <source>
        <dbReference type="SAM" id="MobiDB-lite"/>
    </source>
</evidence>
<reference evidence="2 3" key="1">
    <citation type="journal article" date="2021" name="Sci. Rep.">
        <title>The genome of the diatom Chaetoceros tenuissimus carries an ancient integrated fragment of an extant virus.</title>
        <authorList>
            <person name="Hongo Y."/>
            <person name="Kimura K."/>
            <person name="Takaki Y."/>
            <person name="Yoshida Y."/>
            <person name="Baba S."/>
            <person name="Kobayashi G."/>
            <person name="Nagasaki K."/>
            <person name="Hano T."/>
            <person name="Tomaru Y."/>
        </authorList>
    </citation>
    <scope>NUCLEOTIDE SEQUENCE [LARGE SCALE GENOMIC DNA]</scope>
    <source>
        <strain evidence="2 3">NIES-3715</strain>
    </source>
</reference>
<feature type="compositionally biased region" description="Basic residues" evidence="1">
    <location>
        <begin position="142"/>
        <end position="156"/>
    </location>
</feature>
<dbReference type="AlphaFoldDB" id="A0AAD3HAM0"/>
<evidence type="ECO:0000313" key="2">
    <source>
        <dbReference type="EMBL" id="GFH56326.1"/>
    </source>
</evidence>
<keyword evidence="3" id="KW-1185">Reference proteome</keyword>
<feature type="compositionally biased region" description="Polar residues" evidence="1">
    <location>
        <begin position="171"/>
        <end position="188"/>
    </location>
</feature>
<feature type="region of interest" description="Disordered" evidence="1">
    <location>
        <begin position="136"/>
        <end position="188"/>
    </location>
</feature>
<accession>A0AAD3HAM0</accession>
<gene>
    <name evidence="2" type="ORF">CTEN210_12802</name>
</gene>
<name>A0AAD3HAM0_9STRA</name>
<sequence>MNKDTKEQNNYNRQQQLPYGSPRSIARTNGDGVLIPDDQQEAECIYSSPVPQHGYSLPYATQCYDENGVVISYFQPQYTVIHHFVAVHHGAMIPQNLSQDFFCDQVNEPQSNMQHQYPHSSQQYYPNPSQTYYTENNEAQKQRSRRSKRRFRRSRQRSSEFNAKKSDNESSDMSTIATMESSSVKTNM</sequence>
<feature type="region of interest" description="Disordered" evidence="1">
    <location>
        <begin position="1"/>
        <end position="32"/>
    </location>
</feature>
<proteinExistence type="predicted"/>
<feature type="compositionally biased region" description="Polar residues" evidence="1">
    <location>
        <begin position="8"/>
        <end position="18"/>
    </location>
</feature>
<dbReference type="Proteomes" id="UP001054902">
    <property type="component" value="Unassembled WGS sequence"/>
</dbReference>
<dbReference type="EMBL" id="BLLK01000051">
    <property type="protein sequence ID" value="GFH56326.1"/>
    <property type="molecule type" value="Genomic_DNA"/>
</dbReference>
<comment type="caution">
    <text evidence="2">The sequence shown here is derived from an EMBL/GenBank/DDBJ whole genome shotgun (WGS) entry which is preliminary data.</text>
</comment>